<evidence type="ECO:0000256" key="2">
    <source>
        <dbReference type="ARBA" id="ARBA00022801"/>
    </source>
</evidence>
<feature type="transmembrane region" description="Helical" evidence="3">
    <location>
        <begin position="21"/>
        <end position="38"/>
    </location>
</feature>
<evidence type="ECO:0000256" key="3">
    <source>
        <dbReference type="SAM" id="Phobius"/>
    </source>
</evidence>
<dbReference type="EMBL" id="UINC01019037">
    <property type="protein sequence ID" value="SVA80412.1"/>
    <property type="molecule type" value="Genomic_DNA"/>
</dbReference>
<keyword evidence="3" id="KW-0472">Membrane</keyword>
<sequence length="325" mass="36548">MKLQKTNMTGGDSFTETVYRVFFILIFIALVFTTPKLSSLQSSDIENKERQEEVFCFVGDTGEVTDVQRSVARALESSDCKSVWLTGDIIYPSGISSSKDPEFKEKFLNPFKGVLLKEVPFYFTLGNHDHKKSPSAYMDIAKSNSLINFPNFYYAESFHDICFIALDTTIFDKLYMYKGRKSQISWLESEKKSLREKCRFSVVVGHHPLFSSGKRKKGSPQLSLFLKNHIFGSFDIYVAGHNHVLADEGELEGTLQLISGTGSLPGGSSKEDLKGKFNKENPGFLKLSITEKENNLIGNYEFIDANSLESIWQNSKVGSGIRTPN</sequence>
<gene>
    <name evidence="5" type="ORF">METZ01_LOCUS133266</name>
</gene>
<dbReference type="SUPFAM" id="SSF56300">
    <property type="entry name" value="Metallo-dependent phosphatases"/>
    <property type="match status" value="1"/>
</dbReference>
<evidence type="ECO:0000259" key="4">
    <source>
        <dbReference type="Pfam" id="PF00149"/>
    </source>
</evidence>
<dbReference type="AlphaFoldDB" id="A0A381YUY3"/>
<evidence type="ECO:0000313" key="5">
    <source>
        <dbReference type="EMBL" id="SVA80412.1"/>
    </source>
</evidence>
<protein>
    <recommendedName>
        <fullName evidence="4">Calcineurin-like phosphoesterase domain-containing protein</fullName>
    </recommendedName>
</protein>
<accession>A0A381YUY3</accession>
<name>A0A381YUY3_9ZZZZ</name>
<reference evidence="5" key="1">
    <citation type="submission" date="2018-05" db="EMBL/GenBank/DDBJ databases">
        <authorList>
            <person name="Lanie J.A."/>
            <person name="Ng W.-L."/>
            <person name="Kazmierczak K.M."/>
            <person name="Andrzejewski T.M."/>
            <person name="Davidsen T.M."/>
            <person name="Wayne K.J."/>
            <person name="Tettelin H."/>
            <person name="Glass J.I."/>
            <person name="Rusch D."/>
            <person name="Podicherti R."/>
            <person name="Tsui H.-C.T."/>
            <person name="Winkler M.E."/>
        </authorList>
    </citation>
    <scope>NUCLEOTIDE SEQUENCE</scope>
</reference>
<dbReference type="Pfam" id="PF00149">
    <property type="entry name" value="Metallophos"/>
    <property type="match status" value="1"/>
</dbReference>
<dbReference type="PANTHER" id="PTHR10161">
    <property type="entry name" value="TARTRATE-RESISTANT ACID PHOSPHATASE TYPE 5"/>
    <property type="match status" value="1"/>
</dbReference>
<keyword evidence="3" id="KW-0812">Transmembrane</keyword>
<organism evidence="5">
    <name type="scientific">marine metagenome</name>
    <dbReference type="NCBI Taxonomy" id="408172"/>
    <lineage>
        <taxon>unclassified sequences</taxon>
        <taxon>metagenomes</taxon>
        <taxon>ecological metagenomes</taxon>
    </lineage>
</organism>
<dbReference type="Gene3D" id="3.60.21.10">
    <property type="match status" value="1"/>
</dbReference>
<proteinExistence type="predicted"/>
<dbReference type="InterPro" id="IPR004843">
    <property type="entry name" value="Calcineurin-like_PHP"/>
</dbReference>
<evidence type="ECO:0000256" key="1">
    <source>
        <dbReference type="ARBA" id="ARBA00022729"/>
    </source>
</evidence>
<dbReference type="PANTHER" id="PTHR10161:SF14">
    <property type="entry name" value="TARTRATE-RESISTANT ACID PHOSPHATASE TYPE 5"/>
    <property type="match status" value="1"/>
</dbReference>
<keyword evidence="2" id="KW-0378">Hydrolase</keyword>
<keyword evidence="1" id="KW-0732">Signal</keyword>
<dbReference type="InterPro" id="IPR051558">
    <property type="entry name" value="Metallophosphoesterase_PAP"/>
</dbReference>
<feature type="domain" description="Calcineurin-like phosphoesterase" evidence="4">
    <location>
        <begin position="56"/>
        <end position="244"/>
    </location>
</feature>
<dbReference type="InterPro" id="IPR029052">
    <property type="entry name" value="Metallo-depent_PP-like"/>
</dbReference>
<dbReference type="GO" id="GO:0016787">
    <property type="term" value="F:hydrolase activity"/>
    <property type="evidence" value="ECO:0007669"/>
    <property type="project" value="UniProtKB-KW"/>
</dbReference>
<keyword evidence="3" id="KW-1133">Transmembrane helix</keyword>